<keyword evidence="1" id="KW-0472">Membrane</keyword>
<dbReference type="RefSeq" id="WP_183509419.1">
    <property type="nucleotide sequence ID" value="NZ_BAABGK010000106.1"/>
</dbReference>
<proteinExistence type="predicted"/>
<feature type="transmembrane region" description="Helical" evidence="1">
    <location>
        <begin position="94"/>
        <end position="117"/>
    </location>
</feature>
<sequence length="137" mass="14637">MRHKPGVLRLATGWWLTLALAALAVGAGFFGNAALRDPGQRTGFITLGLALCGAAVVLGTGGYQLWRGRLAGRTTLTWFGLIAGIPMLTRGLRFGLPAMVLLIGVVLLWLPASMSFFKDQSQSARAARKAERSRTGR</sequence>
<evidence type="ECO:0000313" key="3">
    <source>
        <dbReference type="Proteomes" id="UP000523000"/>
    </source>
</evidence>
<keyword evidence="1" id="KW-0812">Transmembrane</keyword>
<dbReference type="EMBL" id="JACHVS010000001">
    <property type="protein sequence ID" value="MBB2994055.1"/>
    <property type="molecule type" value="Genomic_DNA"/>
</dbReference>
<organism evidence="2 3">
    <name type="scientific">Paeniglutamicibacter cryotolerans</name>
    <dbReference type="NCBI Taxonomy" id="670079"/>
    <lineage>
        <taxon>Bacteria</taxon>
        <taxon>Bacillati</taxon>
        <taxon>Actinomycetota</taxon>
        <taxon>Actinomycetes</taxon>
        <taxon>Micrococcales</taxon>
        <taxon>Micrococcaceae</taxon>
        <taxon>Paeniglutamicibacter</taxon>
    </lineage>
</organism>
<feature type="transmembrane region" description="Helical" evidence="1">
    <location>
        <begin position="42"/>
        <end position="63"/>
    </location>
</feature>
<evidence type="ECO:0000256" key="1">
    <source>
        <dbReference type="SAM" id="Phobius"/>
    </source>
</evidence>
<evidence type="ECO:0000313" key="2">
    <source>
        <dbReference type="EMBL" id="MBB2994055.1"/>
    </source>
</evidence>
<gene>
    <name evidence="2" type="ORF">E9229_000246</name>
</gene>
<dbReference type="AlphaFoldDB" id="A0A839QHS1"/>
<protein>
    <submittedName>
        <fullName evidence="2">Asparagine N-glycosylation enzyme membrane subunit Stt3</fullName>
    </submittedName>
</protein>
<dbReference type="Proteomes" id="UP000523000">
    <property type="component" value="Unassembled WGS sequence"/>
</dbReference>
<name>A0A839QHS1_9MICC</name>
<keyword evidence="3" id="KW-1185">Reference proteome</keyword>
<keyword evidence="1" id="KW-1133">Transmembrane helix</keyword>
<accession>A0A839QHS1</accession>
<reference evidence="2 3" key="1">
    <citation type="submission" date="2020-08" db="EMBL/GenBank/DDBJ databases">
        <title>Sequencing the genomes of 1000 actinobacteria strains.</title>
        <authorList>
            <person name="Klenk H.-P."/>
        </authorList>
    </citation>
    <scope>NUCLEOTIDE SEQUENCE [LARGE SCALE GENOMIC DNA]</scope>
    <source>
        <strain evidence="2 3">DSM 22826</strain>
    </source>
</reference>
<comment type="caution">
    <text evidence="2">The sequence shown here is derived from an EMBL/GenBank/DDBJ whole genome shotgun (WGS) entry which is preliminary data.</text>
</comment>